<organism evidence="2 3">
    <name type="scientific">Piscirickettsia litoralis</name>
    <dbReference type="NCBI Taxonomy" id="1891921"/>
    <lineage>
        <taxon>Bacteria</taxon>
        <taxon>Pseudomonadati</taxon>
        <taxon>Pseudomonadota</taxon>
        <taxon>Gammaproteobacteria</taxon>
        <taxon>Thiotrichales</taxon>
        <taxon>Piscirickettsiaceae</taxon>
        <taxon>Piscirickettsia</taxon>
    </lineage>
</organism>
<evidence type="ECO:0008006" key="4">
    <source>
        <dbReference type="Google" id="ProtNLM"/>
    </source>
</evidence>
<protein>
    <recommendedName>
        <fullName evidence="4">CopG family transcriptional regulator</fullName>
    </recommendedName>
</protein>
<proteinExistence type="predicted"/>
<dbReference type="EMBL" id="MDTU01000011">
    <property type="protein sequence ID" value="ODN40952.1"/>
    <property type="molecule type" value="Genomic_DNA"/>
</dbReference>
<reference evidence="2 3" key="1">
    <citation type="submission" date="2016-08" db="EMBL/GenBank/DDBJ databases">
        <title>Draft genome sequence of Candidatus Piscirickettsia litoralis, from seawater.</title>
        <authorList>
            <person name="Wan X."/>
            <person name="Lee A.J."/>
            <person name="Hou S."/>
            <person name="Donachie S.P."/>
        </authorList>
    </citation>
    <scope>NUCLEOTIDE SEQUENCE [LARGE SCALE GENOMIC DNA]</scope>
    <source>
        <strain evidence="2 3">Y2</strain>
    </source>
</reference>
<comment type="caution">
    <text evidence="2">The sequence shown here is derived from an EMBL/GenBank/DDBJ whole genome shotgun (WGS) entry which is preliminary data.</text>
</comment>
<dbReference type="RefSeq" id="WP_069314623.1">
    <property type="nucleotide sequence ID" value="NZ_MDTU01000011.1"/>
</dbReference>
<evidence type="ECO:0000256" key="1">
    <source>
        <dbReference type="SAM" id="MobiDB-lite"/>
    </source>
</evidence>
<feature type="region of interest" description="Disordered" evidence="1">
    <location>
        <begin position="1"/>
        <end position="72"/>
    </location>
</feature>
<evidence type="ECO:0000313" key="2">
    <source>
        <dbReference type="EMBL" id="ODN40952.1"/>
    </source>
</evidence>
<evidence type="ECO:0000313" key="3">
    <source>
        <dbReference type="Proteomes" id="UP000094329"/>
    </source>
</evidence>
<sequence>MAGQFDHLKKKKKPALAPDSFINEATSGTVTPVDRKNTSVSTEESVVISPPEEGKKKGRPRKEALPELLITTKGRHTRKKAEVFNLYIPKELDKEIAEKTAGNKQLVLNYLVKTAWDSIKRKGKMVVVDADEVAG</sequence>
<dbReference type="Proteomes" id="UP000094329">
    <property type="component" value="Unassembled WGS sequence"/>
</dbReference>
<keyword evidence="3" id="KW-1185">Reference proteome</keyword>
<accession>A0ABX2ZWL6</accession>
<gene>
    <name evidence="2" type="ORF">BGC07_19000</name>
</gene>
<name>A0ABX2ZWL6_9GAMM</name>
<feature type="compositionally biased region" description="Low complexity" evidence="1">
    <location>
        <begin position="38"/>
        <end position="51"/>
    </location>
</feature>